<protein>
    <submittedName>
        <fullName evidence="2">Uncharacterized protein</fullName>
    </submittedName>
</protein>
<dbReference type="EMBL" id="JBANRG010000141">
    <property type="protein sequence ID" value="KAK7433756.1"/>
    <property type="molecule type" value="Genomic_DNA"/>
</dbReference>
<feature type="compositionally biased region" description="Polar residues" evidence="1">
    <location>
        <begin position="8"/>
        <end position="39"/>
    </location>
</feature>
<accession>A0ABR1IML4</accession>
<keyword evidence="3" id="KW-1185">Reference proteome</keyword>
<reference evidence="2 3" key="1">
    <citation type="submission" date="2024-01" db="EMBL/GenBank/DDBJ databases">
        <title>A draft genome for the cacao thread blight pathogen Marasmiellus scandens.</title>
        <authorList>
            <person name="Baruah I.K."/>
            <person name="Leung J."/>
            <person name="Bukari Y."/>
            <person name="Amoako-Attah I."/>
            <person name="Meinhardt L.W."/>
            <person name="Bailey B.A."/>
            <person name="Cohen S.P."/>
        </authorList>
    </citation>
    <scope>NUCLEOTIDE SEQUENCE [LARGE SCALE GENOMIC DNA]</scope>
    <source>
        <strain evidence="2 3">GH-19</strain>
    </source>
</reference>
<feature type="region of interest" description="Disordered" evidence="1">
    <location>
        <begin position="1"/>
        <end position="99"/>
    </location>
</feature>
<organism evidence="2 3">
    <name type="scientific">Marasmiellus scandens</name>
    <dbReference type="NCBI Taxonomy" id="2682957"/>
    <lineage>
        <taxon>Eukaryota</taxon>
        <taxon>Fungi</taxon>
        <taxon>Dikarya</taxon>
        <taxon>Basidiomycota</taxon>
        <taxon>Agaricomycotina</taxon>
        <taxon>Agaricomycetes</taxon>
        <taxon>Agaricomycetidae</taxon>
        <taxon>Agaricales</taxon>
        <taxon>Marasmiineae</taxon>
        <taxon>Omphalotaceae</taxon>
        <taxon>Marasmiellus</taxon>
    </lineage>
</organism>
<sequence length="99" mass="10628">MVGLSDRQPYSYTLHAQQHQSNPESPNSTASAPPGQQIQCALPTPLHPNPPPLRDNQSPERRLSLSPGPGSTNASVLSPIHPRPIPRLTTPQCLSKLGI</sequence>
<comment type="caution">
    <text evidence="2">The sequence shown here is derived from an EMBL/GenBank/DDBJ whole genome shotgun (WGS) entry which is preliminary data.</text>
</comment>
<evidence type="ECO:0000256" key="1">
    <source>
        <dbReference type="SAM" id="MobiDB-lite"/>
    </source>
</evidence>
<proteinExistence type="predicted"/>
<name>A0ABR1IML4_9AGAR</name>
<dbReference type="Proteomes" id="UP001498398">
    <property type="component" value="Unassembled WGS sequence"/>
</dbReference>
<gene>
    <name evidence="2" type="ORF">VKT23_020583</name>
</gene>
<evidence type="ECO:0000313" key="2">
    <source>
        <dbReference type="EMBL" id="KAK7433756.1"/>
    </source>
</evidence>
<evidence type="ECO:0000313" key="3">
    <source>
        <dbReference type="Proteomes" id="UP001498398"/>
    </source>
</evidence>